<reference evidence="4" key="1">
    <citation type="journal article" date="2017" name="Nat. Ecol. Evol.">
        <title>Genome expansion and lineage-specific genetic innovations in the forest pathogenic fungi Armillaria.</title>
        <authorList>
            <person name="Sipos G."/>
            <person name="Prasanna A.N."/>
            <person name="Walter M.C."/>
            <person name="O'Connor E."/>
            <person name="Balint B."/>
            <person name="Krizsan K."/>
            <person name="Kiss B."/>
            <person name="Hess J."/>
            <person name="Varga T."/>
            <person name="Slot J."/>
            <person name="Riley R."/>
            <person name="Boka B."/>
            <person name="Rigling D."/>
            <person name="Barry K."/>
            <person name="Lee J."/>
            <person name="Mihaltcheva S."/>
            <person name="LaButti K."/>
            <person name="Lipzen A."/>
            <person name="Waldron R."/>
            <person name="Moloney N.M."/>
            <person name="Sperisen C."/>
            <person name="Kredics L."/>
            <person name="Vagvoelgyi C."/>
            <person name="Patrignani A."/>
            <person name="Fitzpatrick D."/>
            <person name="Nagy I."/>
            <person name="Doyle S."/>
            <person name="Anderson J.B."/>
            <person name="Grigoriev I.V."/>
            <person name="Gueldener U."/>
            <person name="Muensterkoetter M."/>
            <person name="Nagy L.G."/>
        </authorList>
    </citation>
    <scope>NUCLEOTIDE SEQUENCE [LARGE SCALE GENOMIC DNA]</scope>
    <source>
        <strain evidence="4">Ar21-2</strain>
    </source>
</reference>
<organism evidence="3 4">
    <name type="scientific">Armillaria gallica</name>
    <name type="common">Bulbous honey fungus</name>
    <name type="synonym">Armillaria bulbosa</name>
    <dbReference type="NCBI Taxonomy" id="47427"/>
    <lineage>
        <taxon>Eukaryota</taxon>
        <taxon>Fungi</taxon>
        <taxon>Dikarya</taxon>
        <taxon>Basidiomycota</taxon>
        <taxon>Agaricomycotina</taxon>
        <taxon>Agaricomycetes</taxon>
        <taxon>Agaricomycetidae</taxon>
        <taxon>Agaricales</taxon>
        <taxon>Marasmiineae</taxon>
        <taxon>Physalacriaceae</taxon>
        <taxon>Armillaria</taxon>
    </lineage>
</organism>
<keyword evidence="1" id="KW-0853">WD repeat</keyword>
<dbReference type="EMBL" id="KZ293699">
    <property type="protein sequence ID" value="PBK84293.1"/>
    <property type="molecule type" value="Genomic_DNA"/>
</dbReference>
<evidence type="ECO:0000313" key="4">
    <source>
        <dbReference type="Proteomes" id="UP000217790"/>
    </source>
</evidence>
<gene>
    <name evidence="3" type="ORF">ARMGADRAFT_1088527</name>
</gene>
<dbReference type="Gene3D" id="2.130.10.10">
    <property type="entry name" value="YVTN repeat-like/Quinoprotein amine dehydrogenase"/>
    <property type="match status" value="1"/>
</dbReference>
<keyword evidence="4" id="KW-1185">Reference proteome</keyword>
<feature type="region of interest" description="Disordered" evidence="2">
    <location>
        <begin position="48"/>
        <end position="73"/>
    </location>
</feature>
<dbReference type="Proteomes" id="UP000217790">
    <property type="component" value="Unassembled WGS sequence"/>
</dbReference>
<dbReference type="InterPro" id="IPR015943">
    <property type="entry name" value="WD40/YVTN_repeat-like_dom_sf"/>
</dbReference>
<dbReference type="AlphaFoldDB" id="A0A2H3D7J9"/>
<dbReference type="InterPro" id="IPR001680">
    <property type="entry name" value="WD40_rpt"/>
</dbReference>
<evidence type="ECO:0000313" key="3">
    <source>
        <dbReference type="EMBL" id="PBK84293.1"/>
    </source>
</evidence>
<evidence type="ECO:0000256" key="1">
    <source>
        <dbReference type="PROSITE-ProRule" id="PRU00221"/>
    </source>
</evidence>
<feature type="repeat" description="WD" evidence="1">
    <location>
        <begin position="27"/>
        <end position="53"/>
    </location>
</feature>
<sequence length="73" mass="8215">MLRILNLPQFLQPYIKAGNDYRLVVRLQGHQGPINCICFSPDGRLLASGSDDGDEPRLPWQRQHTKLGESLGN</sequence>
<dbReference type="OrthoDB" id="3238562at2759"/>
<name>A0A2H3D7J9_ARMGA</name>
<dbReference type="SMART" id="SM00320">
    <property type="entry name" value="WD40"/>
    <property type="match status" value="1"/>
</dbReference>
<dbReference type="InParanoid" id="A0A2H3D7J9"/>
<dbReference type="SUPFAM" id="SSF50978">
    <property type="entry name" value="WD40 repeat-like"/>
    <property type="match status" value="1"/>
</dbReference>
<dbReference type="PROSITE" id="PS50294">
    <property type="entry name" value="WD_REPEATS_REGION"/>
    <property type="match status" value="1"/>
</dbReference>
<accession>A0A2H3D7J9</accession>
<dbReference type="Pfam" id="PF00400">
    <property type="entry name" value="WD40"/>
    <property type="match status" value="1"/>
</dbReference>
<protein>
    <submittedName>
        <fullName evidence="3">Uncharacterized protein</fullName>
    </submittedName>
</protein>
<proteinExistence type="predicted"/>
<dbReference type="InterPro" id="IPR036322">
    <property type="entry name" value="WD40_repeat_dom_sf"/>
</dbReference>
<evidence type="ECO:0000256" key="2">
    <source>
        <dbReference type="SAM" id="MobiDB-lite"/>
    </source>
</evidence>
<dbReference type="PROSITE" id="PS50082">
    <property type="entry name" value="WD_REPEATS_2"/>
    <property type="match status" value="1"/>
</dbReference>